<dbReference type="Proteomes" id="UP000232638">
    <property type="component" value="Chromosome"/>
</dbReference>
<dbReference type="OrthoDB" id="4510475at2"/>
<name>A0A2K8UAG0_9GAMM</name>
<evidence type="ECO:0000313" key="3">
    <source>
        <dbReference type="Proteomes" id="UP000232638"/>
    </source>
</evidence>
<gene>
    <name evidence="2" type="ORF">THSYN_17545</name>
</gene>
<dbReference type="SUPFAM" id="SSF53474">
    <property type="entry name" value="alpha/beta-Hydrolases"/>
    <property type="match status" value="1"/>
</dbReference>
<dbReference type="KEGG" id="tsy:THSYN_17545"/>
<dbReference type="Pfam" id="PF08386">
    <property type="entry name" value="Abhydrolase_4"/>
    <property type="match status" value="1"/>
</dbReference>
<evidence type="ECO:0000259" key="1">
    <source>
        <dbReference type="Pfam" id="PF08386"/>
    </source>
</evidence>
<reference evidence="2 3" key="1">
    <citation type="submission" date="2017-03" db="EMBL/GenBank/DDBJ databases">
        <title>Complete genome sequence of Candidatus 'Thiodictyon syntrophicum' sp. nov. strain Cad16T, a photolithoautotroph purple sulfur bacterium isolated from an alpine meromictic lake.</title>
        <authorList>
            <person name="Luedin S.M."/>
            <person name="Pothier J.F."/>
            <person name="Danza F."/>
            <person name="Storelli N."/>
            <person name="Wittwer M."/>
            <person name="Tonolla M."/>
        </authorList>
    </citation>
    <scope>NUCLEOTIDE SEQUENCE [LARGE SCALE GENOMIC DNA]</scope>
    <source>
        <strain evidence="2 3">Cad16T</strain>
    </source>
</reference>
<dbReference type="AlphaFoldDB" id="A0A2K8UAG0"/>
<keyword evidence="3" id="KW-1185">Reference proteome</keyword>
<proteinExistence type="predicted"/>
<protein>
    <recommendedName>
        <fullName evidence="1">Peptidase S33 tripeptidyl aminopeptidase-like C-terminal domain-containing protein</fullName>
    </recommendedName>
</protein>
<dbReference type="InterPro" id="IPR029058">
    <property type="entry name" value="AB_hydrolase_fold"/>
</dbReference>
<dbReference type="RefSeq" id="WP_100920293.1">
    <property type="nucleotide sequence ID" value="NZ_CP020370.1"/>
</dbReference>
<dbReference type="EMBL" id="CP020370">
    <property type="protein sequence ID" value="AUB82570.1"/>
    <property type="molecule type" value="Genomic_DNA"/>
</dbReference>
<sequence>MYACQEDMDFNSPAGAAAMSARLHQDYLWPAEATQAADDLIGGFYASCELFPKHYRPGFHDPVTADIPTLVFSGKMDTQTATSWGPETARHLPRGQAIVFPEAGHGALAFSQCARDLGVAFIENPTVPLDKSCVAGLTPTFALPPQPVGAQAGEDSR</sequence>
<dbReference type="InterPro" id="IPR013595">
    <property type="entry name" value="Pept_S33_TAP-like_C"/>
</dbReference>
<feature type="domain" description="Peptidase S33 tripeptidyl aminopeptidase-like C-terminal" evidence="1">
    <location>
        <begin position="47"/>
        <end position="133"/>
    </location>
</feature>
<evidence type="ECO:0000313" key="2">
    <source>
        <dbReference type="EMBL" id="AUB82570.1"/>
    </source>
</evidence>
<organism evidence="2 3">
    <name type="scientific">Candidatus Thiodictyon syntrophicum</name>
    <dbReference type="NCBI Taxonomy" id="1166950"/>
    <lineage>
        <taxon>Bacteria</taxon>
        <taxon>Pseudomonadati</taxon>
        <taxon>Pseudomonadota</taxon>
        <taxon>Gammaproteobacteria</taxon>
        <taxon>Chromatiales</taxon>
        <taxon>Chromatiaceae</taxon>
        <taxon>Thiodictyon</taxon>
    </lineage>
</organism>
<accession>A0A2K8UAG0</accession>
<dbReference type="Gene3D" id="3.40.50.1820">
    <property type="entry name" value="alpha/beta hydrolase"/>
    <property type="match status" value="1"/>
</dbReference>